<evidence type="ECO:0000313" key="1">
    <source>
        <dbReference type="EMBL" id="ESL12139.1"/>
    </source>
</evidence>
<sequence>MIVPAPWDADTPCDFPPAPGGTFDDLFWGIVRTYTGHSCESLRLLCEGGVALSSSLQSGSACLHDAVRPVVPPQLLKAGVIPPIIPLEDLPEIDCCEDVTAITKLRAHCFRYGESVSRLLEIAKECAGRWGRLKENERKRLSAALANERAARIWDDGLRGCFTDLILSGKGLRQVTEGVTRFLNLTTLVLSNNPQLLSIPYLPPACSVFVACGCSIREVCASRTLAFLGLPYNAVEQLDFLEGMPELRVLDLTRNAVFCIEAAVQVLRGRPLLEDVTFTGCPIALLDDYVERMVAGCPRLRLLDHSATDGLAKLYPEANRKTSAVVLRVEVAKLEGLTALTHTLVQREESPSAIRAEAKASKGKKKARTIPQGPLYECTTSISLRGSWGGQGSNDEDAGGGTSSEGIIFVSCDNVRLETELLGTPQHNANSKKLCATAVPLENVRALNHAVTVNLAPTAGLSESLAKPFVLALQIHDDICFPSGNRFKLTSDIGSFYADASSLLLSTAPLPRCITVREPLVVSKAALEEKRLKAQDFRVAAAAALESLAMITQSMTVSGLSALSASAPRRRNKPVMVAAQGGATEQLLAEARRREVEVWELNLLASIEERRIEEMQRLALTAAVEFSLGTAPKVEEVALSTAGRAKAARRGQGEKVRR</sequence>
<name>A0A061JB60_TRYRA</name>
<organism evidence="1 2">
    <name type="scientific">Trypanosoma rangeli SC58</name>
    <dbReference type="NCBI Taxonomy" id="429131"/>
    <lineage>
        <taxon>Eukaryota</taxon>
        <taxon>Discoba</taxon>
        <taxon>Euglenozoa</taxon>
        <taxon>Kinetoplastea</taxon>
        <taxon>Metakinetoplastina</taxon>
        <taxon>Trypanosomatida</taxon>
        <taxon>Trypanosomatidae</taxon>
        <taxon>Trypanosoma</taxon>
        <taxon>Herpetosoma</taxon>
    </lineage>
</organism>
<comment type="caution">
    <text evidence="1">The sequence shown here is derived from an EMBL/GenBank/DDBJ whole genome shotgun (WGS) entry which is preliminary data.</text>
</comment>
<evidence type="ECO:0008006" key="3">
    <source>
        <dbReference type="Google" id="ProtNLM"/>
    </source>
</evidence>
<protein>
    <recommendedName>
        <fullName evidence="3">Leucine-rich repeat protein (LRRP)</fullName>
    </recommendedName>
</protein>
<dbReference type="Gene3D" id="3.80.10.10">
    <property type="entry name" value="Ribonuclease Inhibitor"/>
    <property type="match status" value="1"/>
</dbReference>
<proteinExistence type="predicted"/>
<dbReference type="VEuPathDB" id="TriTrypDB:TRSC58_00099"/>
<evidence type="ECO:0000313" key="2">
    <source>
        <dbReference type="Proteomes" id="UP000031737"/>
    </source>
</evidence>
<keyword evidence="2" id="KW-1185">Reference proteome</keyword>
<dbReference type="AlphaFoldDB" id="A0A061JB60"/>
<dbReference type="InterPro" id="IPR032675">
    <property type="entry name" value="LRR_dom_sf"/>
</dbReference>
<dbReference type="OrthoDB" id="433501at2759"/>
<dbReference type="SUPFAM" id="SSF52058">
    <property type="entry name" value="L domain-like"/>
    <property type="match status" value="1"/>
</dbReference>
<reference evidence="1 2" key="1">
    <citation type="submission" date="2013-07" db="EMBL/GenBank/DDBJ databases">
        <authorList>
            <person name="Stoco P.H."/>
            <person name="Wagner G."/>
            <person name="Gerber A."/>
            <person name="Zaha A."/>
            <person name="Thompson C."/>
            <person name="Bartholomeu D.C."/>
            <person name="Luckemeyer D.D."/>
            <person name="Bahia D."/>
            <person name="Loreto E."/>
            <person name="Prestes E.B."/>
            <person name="Lima F.M."/>
            <person name="Rodrigues-Luiz G."/>
            <person name="Vallejo G.A."/>
            <person name="Filho J.F."/>
            <person name="Monteiro K.M."/>
            <person name="Tyler K.M."/>
            <person name="de Almeida L.G."/>
            <person name="Ortiz M.F."/>
            <person name="Siervo M.A."/>
            <person name="de Moraes M.H."/>
            <person name="Cunha O.L."/>
            <person name="Mendonca-Neto R."/>
            <person name="Silva R."/>
            <person name="Teixeira S.M."/>
            <person name="Murta S.M."/>
            <person name="Sincero T.C."/>
            <person name="Mendes T.A."/>
            <person name="Urmenyi T.P."/>
            <person name="Silva V.G."/>
            <person name="da Rocha W.D."/>
            <person name="Andersson B."/>
            <person name="Romanha A.J."/>
            <person name="Steindel M."/>
            <person name="de Vasconcelos A.T."/>
            <person name="Grisard E.C."/>
        </authorList>
    </citation>
    <scope>NUCLEOTIDE SEQUENCE [LARGE SCALE GENOMIC DNA]</scope>
    <source>
        <strain evidence="1 2">SC58</strain>
    </source>
</reference>
<dbReference type="EMBL" id="AUPL01000099">
    <property type="protein sequence ID" value="ESL12139.1"/>
    <property type="molecule type" value="Genomic_DNA"/>
</dbReference>
<gene>
    <name evidence="1" type="ORF">TRSC58_00099</name>
</gene>
<dbReference type="Proteomes" id="UP000031737">
    <property type="component" value="Unassembled WGS sequence"/>
</dbReference>
<accession>A0A061JB60</accession>